<reference evidence="1" key="1">
    <citation type="submission" date="2014-11" db="EMBL/GenBank/DDBJ databases">
        <authorList>
            <person name="Amaro Gonzalez C."/>
        </authorList>
    </citation>
    <scope>NUCLEOTIDE SEQUENCE</scope>
</reference>
<protein>
    <submittedName>
        <fullName evidence="1">Uncharacterized protein</fullName>
    </submittedName>
</protein>
<organism evidence="1">
    <name type="scientific">Anguilla anguilla</name>
    <name type="common">European freshwater eel</name>
    <name type="synonym">Muraena anguilla</name>
    <dbReference type="NCBI Taxonomy" id="7936"/>
    <lineage>
        <taxon>Eukaryota</taxon>
        <taxon>Metazoa</taxon>
        <taxon>Chordata</taxon>
        <taxon>Craniata</taxon>
        <taxon>Vertebrata</taxon>
        <taxon>Euteleostomi</taxon>
        <taxon>Actinopterygii</taxon>
        <taxon>Neopterygii</taxon>
        <taxon>Teleostei</taxon>
        <taxon>Anguilliformes</taxon>
        <taxon>Anguillidae</taxon>
        <taxon>Anguilla</taxon>
    </lineage>
</organism>
<dbReference type="AlphaFoldDB" id="A0A0E9UIY4"/>
<name>A0A0E9UIY4_ANGAN</name>
<reference evidence="1" key="2">
    <citation type="journal article" date="2015" name="Fish Shellfish Immunol.">
        <title>Early steps in the European eel (Anguilla anguilla)-Vibrio vulnificus interaction in the gills: Role of the RtxA13 toxin.</title>
        <authorList>
            <person name="Callol A."/>
            <person name="Pajuelo D."/>
            <person name="Ebbesson L."/>
            <person name="Teles M."/>
            <person name="MacKenzie S."/>
            <person name="Amaro C."/>
        </authorList>
    </citation>
    <scope>NUCLEOTIDE SEQUENCE</scope>
</reference>
<proteinExistence type="predicted"/>
<sequence length="29" mass="3359">MCSVISKKQTKSSSVYKKTVTHNVMCRRQ</sequence>
<dbReference type="EMBL" id="GBXM01042881">
    <property type="protein sequence ID" value="JAH65696.1"/>
    <property type="molecule type" value="Transcribed_RNA"/>
</dbReference>
<evidence type="ECO:0000313" key="1">
    <source>
        <dbReference type="EMBL" id="JAH65696.1"/>
    </source>
</evidence>
<accession>A0A0E9UIY4</accession>